<dbReference type="GO" id="GO:0033499">
    <property type="term" value="P:galactose catabolic process via UDP-galactose, Leloir pathway"/>
    <property type="evidence" value="ECO:0007669"/>
    <property type="project" value="TreeGrafter"/>
</dbReference>
<gene>
    <name evidence="2" type="primary">LOC120108481</name>
</gene>
<name>A0A8B9A3U5_PHODC</name>
<dbReference type="PANTHER" id="PTHR10091:SF0">
    <property type="entry name" value="GALACTOSE MUTAROTASE"/>
    <property type="match status" value="1"/>
</dbReference>
<dbReference type="InterPro" id="IPR011013">
    <property type="entry name" value="Gal_mutarotase_sf_dom"/>
</dbReference>
<dbReference type="InterPro" id="IPR014718">
    <property type="entry name" value="GH-type_carb-bd"/>
</dbReference>
<organism evidence="1 2">
    <name type="scientific">Phoenix dactylifera</name>
    <name type="common">Date palm</name>
    <dbReference type="NCBI Taxonomy" id="42345"/>
    <lineage>
        <taxon>Eukaryota</taxon>
        <taxon>Viridiplantae</taxon>
        <taxon>Streptophyta</taxon>
        <taxon>Embryophyta</taxon>
        <taxon>Tracheophyta</taxon>
        <taxon>Spermatophyta</taxon>
        <taxon>Magnoliopsida</taxon>
        <taxon>Liliopsida</taxon>
        <taxon>Arecaceae</taxon>
        <taxon>Coryphoideae</taxon>
        <taxon>Phoeniceae</taxon>
        <taxon>Phoenix</taxon>
    </lineage>
</organism>
<dbReference type="SUPFAM" id="SSF74650">
    <property type="entry name" value="Galactose mutarotase-like"/>
    <property type="match status" value="1"/>
</dbReference>
<dbReference type="Pfam" id="PF01263">
    <property type="entry name" value="Aldose_epim"/>
    <property type="match status" value="1"/>
</dbReference>
<dbReference type="KEGG" id="pda:120108481"/>
<keyword evidence="1" id="KW-1185">Reference proteome</keyword>
<dbReference type="Gene3D" id="2.70.98.10">
    <property type="match status" value="1"/>
</dbReference>
<accession>A0A8B9A3U5</accession>
<dbReference type="InterPro" id="IPR008183">
    <property type="entry name" value="Aldose_1/G6P_1-epimerase"/>
</dbReference>
<evidence type="ECO:0000313" key="2">
    <source>
        <dbReference type="RefSeq" id="XP_038978009.1"/>
    </source>
</evidence>
<dbReference type="GeneID" id="120108481"/>
<dbReference type="GO" id="GO:0030246">
    <property type="term" value="F:carbohydrate binding"/>
    <property type="evidence" value="ECO:0007669"/>
    <property type="project" value="InterPro"/>
</dbReference>
<protein>
    <submittedName>
        <fullName evidence="2">Galactose mutarotase-like</fullName>
    </submittedName>
</protein>
<reference evidence="2" key="1">
    <citation type="submission" date="2025-08" db="UniProtKB">
        <authorList>
            <consortium name="RefSeq"/>
        </authorList>
    </citation>
    <scope>IDENTIFICATION</scope>
    <source>
        <tissue evidence="2">Young leaves</tissue>
    </source>
</reference>
<evidence type="ECO:0000313" key="1">
    <source>
        <dbReference type="Proteomes" id="UP000228380"/>
    </source>
</evidence>
<dbReference type="PANTHER" id="PTHR10091">
    <property type="entry name" value="ALDOSE-1-EPIMERASE"/>
    <property type="match status" value="1"/>
</dbReference>
<dbReference type="GO" id="GO:0006006">
    <property type="term" value="P:glucose metabolic process"/>
    <property type="evidence" value="ECO:0007669"/>
    <property type="project" value="TreeGrafter"/>
</dbReference>
<dbReference type="AlphaFoldDB" id="A0A8B9A3U5"/>
<proteinExistence type="predicted"/>
<dbReference type="OrthoDB" id="582373at2759"/>
<dbReference type="RefSeq" id="XP_038978009.1">
    <property type="nucleotide sequence ID" value="XM_039122081.1"/>
</dbReference>
<dbReference type="Proteomes" id="UP000228380">
    <property type="component" value="Unplaced"/>
</dbReference>
<sequence length="131" mass="14104">MAVAQSYSTVSRSLHLKLHAVNDALIPTGAMASVSGTPYDFLQPMTVESRIKEGMTTTADGDGMKKAAMVKDGGSGRVLELERVATSMGHIYGLCLETQGFPDAVNHPKLPSHIVNAGKTYKHSMLYKFSF</sequence>
<dbReference type="GO" id="GO:0004034">
    <property type="term" value="F:aldose 1-epimerase activity"/>
    <property type="evidence" value="ECO:0007669"/>
    <property type="project" value="TreeGrafter"/>
</dbReference>